<gene>
    <name evidence="4" type="ORF">MGWOODY_Clf2268</name>
</gene>
<keyword evidence="2 4" id="KW-0560">Oxidoreductase</keyword>
<protein>
    <submittedName>
        <fullName evidence="4">4-hydroxythreonine-4-phosphate dehydrogenase</fullName>
        <ecNumber evidence="4">1.1.1.262</ecNumber>
    </submittedName>
</protein>
<dbReference type="SUPFAM" id="SSF53659">
    <property type="entry name" value="Isocitrate/Isopropylmalate dehydrogenase-like"/>
    <property type="match status" value="1"/>
</dbReference>
<evidence type="ECO:0000256" key="1">
    <source>
        <dbReference type="ARBA" id="ARBA00022723"/>
    </source>
</evidence>
<dbReference type="NCBIfam" id="TIGR00557">
    <property type="entry name" value="pdxA"/>
    <property type="match status" value="1"/>
</dbReference>
<dbReference type="PANTHER" id="PTHR30004:SF6">
    <property type="entry name" value="D-THREONATE 4-PHOSPHATE DEHYDROGENASE"/>
    <property type="match status" value="1"/>
</dbReference>
<keyword evidence="1" id="KW-0479">Metal-binding</keyword>
<evidence type="ECO:0000313" key="4">
    <source>
        <dbReference type="EMBL" id="CUV02386.1"/>
    </source>
</evidence>
<dbReference type="AlphaFoldDB" id="A0A160V8R5"/>
<accession>A0A160V8R5</accession>
<organism evidence="4">
    <name type="scientific">hydrothermal vent metagenome</name>
    <dbReference type="NCBI Taxonomy" id="652676"/>
    <lineage>
        <taxon>unclassified sequences</taxon>
        <taxon>metagenomes</taxon>
        <taxon>ecological metagenomes</taxon>
    </lineage>
</organism>
<name>A0A160V8R5_9ZZZZ</name>
<dbReference type="GO" id="GO:0046872">
    <property type="term" value="F:metal ion binding"/>
    <property type="evidence" value="ECO:0007669"/>
    <property type="project" value="UniProtKB-KW"/>
</dbReference>
<proteinExistence type="predicted"/>
<dbReference type="Pfam" id="PF04166">
    <property type="entry name" value="PdxA"/>
    <property type="match status" value="1"/>
</dbReference>
<dbReference type="GO" id="GO:0051287">
    <property type="term" value="F:NAD binding"/>
    <property type="evidence" value="ECO:0007669"/>
    <property type="project" value="InterPro"/>
</dbReference>
<dbReference type="Gene3D" id="3.40.718.10">
    <property type="entry name" value="Isopropylmalate Dehydrogenase"/>
    <property type="match status" value="1"/>
</dbReference>
<sequence>MASSQKPAIAITMGDPCGIGPEVVVKAMADPRVYATCRPLVVGNVYAMEQAVSLTGLRVKINEVEDPASSGQEPGVIDVVDIHNLNPEDITIGEISPTCGKAAMEWVTKAGELAIAGVVDALATAPLNKEAASLAGYKSIGHMELLQELSKSKLVATMLMAKNLRVVHLSTHRSLSLACELVKKDRILDYLRLTHDSFVTYGFKIPKIGVAALNPHGSDGGLMGDEEAAEIAPAVEIARSEGIEAIGPIPADVIFHQAIQGQYDAVLCMYHDQGHIPVKVYGFEESITANLGLPFVRTSVDHGTAFDIAGKGVASHESMLESIRLAVALAQGNGLSDF</sequence>
<dbReference type="InterPro" id="IPR005255">
    <property type="entry name" value="PdxA_fam"/>
</dbReference>
<evidence type="ECO:0000256" key="2">
    <source>
        <dbReference type="ARBA" id="ARBA00023002"/>
    </source>
</evidence>
<keyword evidence="3" id="KW-0520">NAD</keyword>
<evidence type="ECO:0000256" key="3">
    <source>
        <dbReference type="ARBA" id="ARBA00023027"/>
    </source>
</evidence>
<reference evidence="4" key="1">
    <citation type="submission" date="2015-10" db="EMBL/GenBank/DDBJ databases">
        <authorList>
            <person name="Gilbert D.G."/>
        </authorList>
    </citation>
    <scope>NUCLEOTIDE SEQUENCE</scope>
</reference>
<dbReference type="PANTHER" id="PTHR30004">
    <property type="entry name" value="4-HYDROXYTHREONINE-4-PHOSPHATE DEHYDROGENASE"/>
    <property type="match status" value="1"/>
</dbReference>
<dbReference type="EMBL" id="FAXA01000251">
    <property type="protein sequence ID" value="CUV02386.1"/>
    <property type="molecule type" value="Genomic_DNA"/>
</dbReference>
<dbReference type="EC" id="1.1.1.262" evidence="4"/>
<dbReference type="GO" id="GO:0050570">
    <property type="term" value="F:4-hydroxythreonine-4-phosphate dehydrogenase activity"/>
    <property type="evidence" value="ECO:0007669"/>
    <property type="project" value="UniProtKB-EC"/>
</dbReference>